<dbReference type="AlphaFoldDB" id="A0A915E674"/>
<evidence type="ECO:0000313" key="1">
    <source>
        <dbReference type="Proteomes" id="UP000887574"/>
    </source>
</evidence>
<evidence type="ECO:0000313" key="2">
    <source>
        <dbReference type="WBParaSite" id="jg262"/>
    </source>
</evidence>
<dbReference type="Proteomes" id="UP000887574">
    <property type="component" value="Unplaced"/>
</dbReference>
<keyword evidence="1" id="KW-1185">Reference proteome</keyword>
<proteinExistence type="predicted"/>
<organism evidence="1 2">
    <name type="scientific">Ditylenchus dipsaci</name>
    <dbReference type="NCBI Taxonomy" id="166011"/>
    <lineage>
        <taxon>Eukaryota</taxon>
        <taxon>Metazoa</taxon>
        <taxon>Ecdysozoa</taxon>
        <taxon>Nematoda</taxon>
        <taxon>Chromadorea</taxon>
        <taxon>Rhabditida</taxon>
        <taxon>Tylenchina</taxon>
        <taxon>Tylenchomorpha</taxon>
        <taxon>Sphaerularioidea</taxon>
        <taxon>Anguinidae</taxon>
        <taxon>Anguininae</taxon>
        <taxon>Ditylenchus</taxon>
    </lineage>
</organism>
<accession>A0A915E674</accession>
<protein>
    <submittedName>
        <fullName evidence="2">Uncharacterized protein</fullName>
    </submittedName>
</protein>
<name>A0A915E674_9BILA</name>
<reference evidence="2" key="1">
    <citation type="submission" date="2022-11" db="UniProtKB">
        <authorList>
            <consortium name="WormBaseParasite"/>
        </authorList>
    </citation>
    <scope>IDENTIFICATION</scope>
</reference>
<sequence>MIMDRAVQRQNVLKTAFNHLLFALLDTRQAIAAFILAHKTAVALTALATSFVAAGSKLEILQSKFDTIKKSLKTADQDLDKAESE</sequence>
<dbReference type="WBParaSite" id="jg262">
    <property type="protein sequence ID" value="jg262"/>
    <property type="gene ID" value="jg262"/>
</dbReference>